<protein>
    <submittedName>
        <fullName evidence="1">Uncharacterized protein</fullName>
    </submittedName>
</protein>
<name>C5FU01_ARTOC</name>
<gene>
    <name evidence="1" type="ORF">MCYG_06204</name>
</gene>
<organism evidence="1 2">
    <name type="scientific">Arthroderma otae (strain ATCC MYA-4605 / CBS 113480)</name>
    <name type="common">Microsporum canis</name>
    <dbReference type="NCBI Taxonomy" id="554155"/>
    <lineage>
        <taxon>Eukaryota</taxon>
        <taxon>Fungi</taxon>
        <taxon>Dikarya</taxon>
        <taxon>Ascomycota</taxon>
        <taxon>Pezizomycotina</taxon>
        <taxon>Eurotiomycetes</taxon>
        <taxon>Eurotiomycetidae</taxon>
        <taxon>Onygenales</taxon>
        <taxon>Arthrodermataceae</taxon>
        <taxon>Microsporum</taxon>
    </lineage>
</organism>
<dbReference type="GeneID" id="9222479"/>
<sequence length="143" mass="16061">MSIPWISEEHLSTKSRESQDLLLSIYTRACSKMDYLNANRDPDIIIRRSKSLVITTKHLVRPSLDGKDVTLMKPQFDGIRLSAPRGHTIAMSYDNAPGPALLDKQHLRGLFPAANLSAVLENRPAQGVRWSYGVHVLQAPFIR</sequence>
<dbReference type="EMBL" id="DS995706">
    <property type="protein sequence ID" value="EEQ33385.1"/>
    <property type="molecule type" value="Genomic_DNA"/>
</dbReference>
<dbReference type="VEuPathDB" id="FungiDB:MCYG_06204"/>
<proteinExistence type="predicted"/>
<dbReference type="HOGENOM" id="CLU_1805722_0_0_1"/>
<evidence type="ECO:0000313" key="2">
    <source>
        <dbReference type="Proteomes" id="UP000002035"/>
    </source>
</evidence>
<accession>C5FU01</accession>
<dbReference type="RefSeq" id="XP_002844240.1">
    <property type="nucleotide sequence ID" value="XM_002844194.1"/>
</dbReference>
<dbReference type="Proteomes" id="UP000002035">
    <property type="component" value="Unassembled WGS sequence"/>
</dbReference>
<evidence type="ECO:0000313" key="1">
    <source>
        <dbReference type="EMBL" id="EEQ33385.1"/>
    </source>
</evidence>
<keyword evidence="2" id="KW-1185">Reference proteome</keyword>
<dbReference type="AlphaFoldDB" id="C5FU01"/>
<reference evidence="2" key="1">
    <citation type="journal article" date="2012" name="MBio">
        <title>Comparative genome analysis of Trichophyton rubrum and related dermatophytes reveals candidate genes involved in infection.</title>
        <authorList>
            <person name="Martinez D.A."/>
            <person name="Oliver B.G."/>
            <person name="Graeser Y."/>
            <person name="Goldberg J.M."/>
            <person name="Li W."/>
            <person name="Martinez-Rossi N.M."/>
            <person name="Monod M."/>
            <person name="Shelest E."/>
            <person name="Barton R.C."/>
            <person name="Birch E."/>
            <person name="Brakhage A.A."/>
            <person name="Chen Z."/>
            <person name="Gurr S.J."/>
            <person name="Heiman D."/>
            <person name="Heitman J."/>
            <person name="Kosti I."/>
            <person name="Rossi A."/>
            <person name="Saif S."/>
            <person name="Samalova M."/>
            <person name="Saunders C.W."/>
            <person name="Shea T."/>
            <person name="Summerbell R.C."/>
            <person name="Xu J."/>
            <person name="Young S."/>
            <person name="Zeng Q."/>
            <person name="Birren B.W."/>
            <person name="Cuomo C.A."/>
            <person name="White T.C."/>
        </authorList>
    </citation>
    <scope>NUCLEOTIDE SEQUENCE [LARGE SCALE GENOMIC DNA]</scope>
    <source>
        <strain evidence="2">ATCC MYA-4605 / CBS 113480</strain>
    </source>
</reference>